<accession>A0A7H9FKI5</accession>
<reference evidence="2 3" key="1">
    <citation type="submission" date="2020-05" db="EMBL/GenBank/DDBJ databases">
        <title>A novel sialic acid binding adhesin present in multiple species contributes to the pathogenesis of Infective endocarditis.</title>
        <authorList>
            <person name="Gaytan M.O."/>
            <person name="Singh A.K."/>
            <person name="Woodiga S.A."/>
            <person name="Patel S.A."/>
            <person name="Ann S.-S."/>
            <person name="Vera-Ponce de Leon A."/>
            <person name="McGrath S."/>
            <person name="Miller A."/>
            <person name="Bush J."/>
            <person name="van der Linden M."/>
            <person name="Magrini V."/>
            <person name="Wilson R.K."/>
            <person name="Kitten T."/>
            <person name="King S.J."/>
        </authorList>
    </citation>
    <scope>NUCLEOTIDE SEQUENCE [LARGE SCALE GENOMIC DNA]</scope>
    <source>
        <strain evidence="2 3">SN51445</strain>
    </source>
</reference>
<evidence type="ECO:0000313" key="3">
    <source>
        <dbReference type="Proteomes" id="UP000510865"/>
    </source>
</evidence>
<name>A0A7H9FKI5_STROR</name>
<dbReference type="AlphaFoldDB" id="A0A7H9FKI5"/>
<dbReference type="EMBL" id="CP054134">
    <property type="protein sequence ID" value="QLL98341.1"/>
    <property type="molecule type" value="Genomic_DNA"/>
</dbReference>
<organism evidence="2 3">
    <name type="scientific">Streptococcus oralis subsp. oralis</name>
    <dbReference type="NCBI Taxonomy" id="1891914"/>
    <lineage>
        <taxon>Bacteria</taxon>
        <taxon>Bacillati</taxon>
        <taxon>Bacillota</taxon>
        <taxon>Bacilli</taxon>
        <taxon>Lactobacillales</taxon>
        <taxon>Streptococcaceae</taxon>
        <taxon>Streptococcus</taxon>
    </lineage>
</organism>
<sequence length="111" mass="13191">MTNGKRSELKIRGLTQLEIDYLKSLAKKKKAKSFNEFLLQILREKIEFGRFNRAQELYVAHLENMKLASDHIKNQVQKQTEQLDSFNEKIHCYGDHISRWLEYEGEVECDD</sequence>
<evidence type="ECO:0000313" key="2">
    <source>
        <dbReference type="EMBL" id="QLL98341.1"/>
    </source>
</evidence>
<keyword evidence="1" id="KW-0175">Coiled coil</keyword>
<gene>
    <name evidence="2" type="ORF">HRE59_04795</name>
</gene>
<feature type="coiled-coil region" evidence="1">
    <location>
        <begin position="62"/>
        <end position="89"/>
    </location>
</feature>
<dbReference type="RefSeq" id="WP_049538647.1">
    <property type="nucleotide sequence ID" value="NZ_CP054134.1"/>
</dbReference>
<dbReference type="Proteomes" id="UP000510865">
    <property type="component" value="Chromosome"/>
</dbReference>
<evidence type="ECO:0000256" key="1">
    <source>
        <dbReference type="SAM" id="Coils"/>
    </source>
</evidence>
<proteinExistence type="predicted"/>
<protein>
    <submittedName>
        <fullName evidence="2">Uncharacterized protein</fullName>
    </submittedName>
</protein>